<gene>
    <name evidence="2" type="ORF">Z520_03697</name>
</gene>
<dbReference type="OrthoDB" id="10443747at2759"/>
<name>A0A0D2HGK5_9EURO</name>
<dbReference type="GeneID" id="27709443"/>
<protein>
    <submittedName>
        <fullName evidence="2">Uncharacterized protein</fullName>
    </submittedName>
</protein>
<feature type="compositionally biased region" description="Basic and acidic residues" evidence="1">
    <location>
        <begin position="102"/>
        <end position="121"/>
    </location>
</feature>
<feature type="region of interest" description="Disordered" evidence="1">
    <location>
        <begin position="1"/>
        <end position="72"/>
    </location>
</feature>
<evidence type="ECO:0000313" key="3">
    <source>
        <dbReference type="Proteomes" id="UP000053411"/>
    </source>
</evidence>
<sequence length="276" mass="30697">MDAKSVSPIDDLDISDLALSSNDGPDLPAAQEVAESGVAPTPEDTSQESSESEKHGAKSDVVGSAEDETQEEQVLHGLRRVQDVVNSPSLDAATPNLSGNAEHVDRTCADREPQKTLKNESEAEELSPLDRFVEAAEIMGPLTGETISFLNDLQNLKRTLEKSAKLSQPLRSFPFLNEETRRAFLAHDMRPYHTDIRRLGQRARLLRQAGDRCSVLCESILSPEARKSVDIDTLDEFLEVVDLSAVWSAVNRRLGIEVENFEISLREWEVYEHFVE</sequence>
<keyword evidence="3" id="KW-1185">Reference proteome</keyword>
<feature type="compositionally biased region" description="Low complexity" evidence="1">
    <location>
        <begin position="1"/>
        <end position="23"/>
    </location>
</feature>
<feature type="compositionally biased region" description="Polar residues" evidence="1">
    <location>
        <begin position="87"/>
        <end position="99"/>
    </location>
</feature>
<dbReference type="VEuPathDB" id="FungiDB:Z520_03697"/>
<organism evidence="2 3">
    <name type="scientific">Fonsecaea multimorphosa CBS 102226</name>
    <dbReference type="NCBI Taxonomy" id="1442371"/>
    <lineage>
        <taxon>Eukaryota</taxon>
        <taxon>Fungi</taxon>
        <taxon>Dikarya</taxon>
        <taxon>Ascomycota</taxon>
        <taxon>Pezizomycotina</taxon>
        <taxon>Eurotiomycetes</taxon>
        <taxon>Chaetothyriomycetidae</taxon>
        <taxon>Chaetothyriales</taxon>
        <taxon>Herpotrichiellaceae</taxon>
        <taxon>Fonsecaea</taxon>
    </lineage>
</organism>
<evidence type="ECO:0000256" key="1">
    <source>
        <dbReference type="SAM" id="MobiDB-lite"/>
    </source>
</evidence>
<feature type="region of interest" description="Disordered" evidence="1">
    <location>
        <begin position="87"/>
        <end position="125"/>
    </location>
</feature>
<proteinExistence type="predicted"/>
<dbReference type="EMBL" id="KN848066">
    <property type="protein sequence ID" value="KIY01031.1"/>
    <property type="molecule type" value="Genomic_DNA"/>
</dbReference>
<accession>A0A0D2HGK5</accession>
<dbReference type="Proteomes" id="UP000053411">
    <property type="component" value="Unassembled WGS sequence"/>
</dbReference>
<reference evidence="2 3" key="1">
    <citation type="submission" date="2015-01" db="EMBL/GenBank/DDBJ databases">
        <title>The Genome Sequence of Fonsecaea multimorphosa CBS 102226.</title>
        <authorList>
            <consortium name="The Broad Institute Genomics Platform"/>
            <person name="Cuomo C."/>
            <person name="de Hoog S."/>
            <person name="Gorbushina A."/>
            <person name="Stielow B."/>
            <person name="Teixiera M."/>
            <person name="Abouelleil A."/>
            <person name="Chapman S.B."/>
            <person name="Priest M."/>
            <person name="Young S.K."/>
            <person name="Wortman J."/>
            <person name="Nusbaum C."/>
            <person name="Birren B."/>
        </authorList>
    </citation>
    <scope>NUCLEOTIDE SEQUENCE [LARGE SCALE GENOMIC DNA]</scope>
    <source>
        <strain evidence="2 3">CBS 102226</strain>
    </source>
</reference>
<dbReference type="RefSeq" id="XP_016635153.1">
    <property type="nucleotide sequence ID" value="XM_016774207.1"/>
</dbReference>
<evidence type="ECO:0000313" key="2">
    <source>
        <dbReference type="EMBL" id="KIY01031.1"/>
    </source>
</evidence>
<dbReference type="AlphaFoldDB" id="A0A0D2HGK5"/>